<organism evidence="3 4">
    <name type="scientific">Ecytonucleospora hepatopenaei</name>
    <dbReference type="NCBI Taxonomy" id="646526"/>
    <lineage>
        <taxon>Eukaryota</taxon>
        <taxon>Fungi</taxon>
        <taxon>Fungi incertae sedis</taxon>
        <taxon>Microsporidia</taxon>
        <taxon>Enterocytozoonidae</taxon>
        <taxon>Ecytonucleospora</taxon>
    </lineage>
</organism>
<feature type="coiled-coil region" evidence="1">
    <location>
        <begin position="190"/>
        <end position="217"/>
    </location>
</feature>
<sequence>MIVTFLLLNKCFSDTFSSVVSTHAYNEHTLDQFEKSFPKKEKNKWYPFYTTYTDKFKRCKETENLYMKLLNAQYEIKKLKKRQKTLKEKQKDILKNKHKLIKSLEEKIEKEKNREKDRENFLSKYKNYFDTEKDDKTLLAILEKLNKLNEQKQELIFEKEKILTQLRKLKEILAYKNERKLEDSQIQKEISERKKQLIKIKEQIKKKEKETKAFKQDLIPRKNETEVIFKKAMDEFKTVLKKEEVINLERQKTIKEVENLELDHKENLKDLNKTFKLQQNKTKEAKKYKNNLDECLKQLKQLFDEEFGETPMEKVEVLLEIFLLNRQLIALEQNN</sequence>
<evidence type="ECO:0000256" key="1">
    <source>
        <dbReference type="SAM" id="Coils"/>
    </source>
</evidence>
<protein>
    <submittedName>
        <fullName evidence="3">Uncharacterized protein</fullName>
    </submittedName>
</protein>
<accession>A0A1W0E359</accession>
<name>A0A1W0E359_9MICR</name>
<keyword evidence="2" id="KW-0732">Signal</keyword>
<dbReference type="AlphaFoldDB" id="A0A1W0E359"/>
<dbReference type="Proteomes" id="UP000192758">
    <property type="component" value="Unassembled WGS sequence"/>
</dbReference>
<keyword evidence="4" id="KW-1185">Reference proteome</keyword>
<dbReference type="VEuPathDB" id="MicrosporidiaDB:EHP00_1355"/>
<evidence type="ECO:0000313" key="4">
    <source>
        <dbReference type="Proteomes" id="UP000192758"/>
    </source>
</evidence>
<evidence type="ECO:0000256" key="2">
    <source>
        <dbReference type="SAM" id="SignalP"/>
    </source>
</evidence>
<feature type="chain" id="PRO_5013297583" evidence="2">
    <location>
        <begin position="18"/>
        <end position="335"/>
    </location>
</feature>
<gene>
    <name evidence="3" type="ORF">EHP00_1355</name>
</gene>
<evidence type="ECO:0000313" key="3">
    <source>
        <dbReference type="EMBL" id="OQS53649.1"/>
    </source>
</evidence>
<proteinExistence type="predicted"/>
<comment type="caution">
    <text evidence="3">The sequence shown here is derived from an EMBL/GenBank/DDBJ whole genome shotgun (WGS) entry which is preliminary data.</text>
</comment>
<keyword evidence="1" id="KW-0175">Coiled coil</keyword>
<feature type="coiled-coil region" evidence="1">
    <location>
        <begin position="69"/>
        <end position="165"/>
    </location>
</feature>
<feature type="signal peptide" evidence="2">
    <location>
        <begin position="1"/>
        <end position="17"/>
    </location>
</feature>
<feature type="coiled-coil region" evidence="1">
    <location>
        <begin position="254"/>
        <end position="305"/>
    </location>
</feature>
<reference evidence="3 4" key="1">
    <citation type="journal article" date="2017" name="Environ. Microbiol.">
        <title>Decay of the glycolytic pathway and adaptation to intranuclear parasitism within Enterocytozoonidae microsporidia.</title>
        <authorList>
            <person name="Wiredu Boakye D."/>
            <person name="Jaroenlak P."/>
            <person name="Prachumwat A."/>
            <person name="Williams T.A."/>
            <person name="Bateman K.S."/>
            <person name="Itsathitphaisarn O."/>
            <person name="Sritunyalucksana K."/>
            <person name="Paszkiewicz K.H."/>
            <person name="Moore K.A."/>
            <person name="Stentiford G.D."/>
            <person name="Williams B.A."/>
        </authorList>
    </citation>
    <scope>NUCLEOTIDE SEQUENCE [LARGE SCALE GENOMIC DNA]</scope>
    <source>
        <strain evidence="3 4">TH1</strain>
    </source>
</reference>
<dbReference type="EMBL" id="MNPJ01000027">
    <property type="protein sequence ID" value="OQS53649.1"/>
    <property type="molecule type" value="Genomic_DNA"/>
</dbReference>